<evidence type="ECO:0000256" key="7">
    <source>
        <dbReference type="ARBA" id="ARBA00023053"/>
    </source>
</evidence>
<dbReference type="Proteomes" id="UP000011625">
    <property type="component" value="Unassembled WGS sequence"/>
</dbReference>
<feature type="coiled-coil region" evidence="11">
    <location>
        <begin position="496"/>
        <end position="527"/>
    </location>
</feature>
<evidence type="ECO:0000256" key="12">
    <source>
        <dbReference type="SAM" id="Phobius"/>
    </source>
</evidence>
<evidence type="ECO:0000256" key="11">
    <source>
        <dbReference type="SAM" id="Coils"/>
    </source>
</evidence>
<name>M0NBT7_9EURY</name>
<evidence type="ECO:0000256" key="5">
    <source>
        <dbReference type="ARBA" id="ARBA00022692"/>
    </source>
</evidence>
<keyword evidence="8" id="KW-0406">Ion transport</keyword>
<dbReference type="GO" id="GO:0005886">
    <property type="term" value="C:plasma membrane"/>
    <property type="evidence" value="ECO:0007669"/>
    <property type="project" value="UniProtKB-SubCell"/>
</dbReference>
<feature type="transmembrane region" description="Helical" evidence="12">
    <location>
        <begin position="74"/>
        <end position="97"/>
    </location>
</feature>
<gene>
    <name evidence="14" type="ORF">C450_03087</name>
</gene>
<protein>
    <submittedName>
        <fullName evidence="14">Na+ antiporter</fullName>
    </submittedName>
</protein>
<feature type="transmembrane region" description="Helical" evidence="12">
    <location>
        <begin position="48"/>
        <end position="67"/>
    </location>
</feature>
<feature type="transmembrane region" description="Helical" evidence="12">
    <location>
        <begin position="429"/>
        <end position="450"/>
    </location>
</feature>
<comment type="caution">
    <text evidence="14">The sequence shown here is derived from an EMBL/GenBank/DDBJ whole genome shotgun (WGS) entry which is preliminary data.</text>
</comment>
<evidence type="ECO:0000256" key="1">
    <source>
        <dbReference type="ARBA" id="ARBA00004651"/>
    </source>
</evidence>
<evidence type="ECO:0000256" key="3">
    <source>
        <dbReference type="ARBA" id="ARBA00022449"/>
    </source>
</evidence>
<keyword evidence="15" id="KW-1185">Reference proteome</keyword>
<feature type="transmembrane region" description="Helical" evidence="12">
    <location>
        <begin position="239"/>
        <end position="261"/>
    </location>
</feature>
<feature type="transmembrane region" description="Helical" evidence="12">
    <location>
        <begin position="290"/>
        <end position="309"/>
    </location>
</feature>
<evidence type="ECO:0000313" key="14">
    <source>
        <dbReference type="EMBL" id="EMA55018.1"/>
    </source>
</evidence>
<feature type="domain" description="Cation/H+ exchanger transmembrane" evidence="13">
    <location>
        <begin position="55"/>
        <end position="450"/>
    </location>
</feature>
<keyword evidence="2" id="KW-0813">Transport</keyword>
<comment type="subcellular location">
    <subcellularLocation>
        <location evidence="1">Cell membrane</location>
        <topology evidence="1">Multi-pass membrane protein</topology>
    </subcellularLocation>
</comment>
<keyword evidence="9 12" id="KW-0472">Membrane</keyword>
<sequence length="610" mass="65205">MNESGVSTPMAPFVLSIGTDVAPANTALNILCGVSVAMLAQTVATTEIDLLIVFMIAAGVGIFVAKVGRFPYTIALLIAGFGISVIQTVTGIDLFPFELSHDLILLALLPPLLFEGAATTDINSFRANLVPILAMAVPGLVVSVLALGFVGQLAFGFPLLISLLFAAMILPTDPVSVLALFKELGAPERLSTLVEGESLLNDGVGVVIFTALLALAEEAQQSGTPAAELLTPSRIGSTVLDIAISSGGGLVVGLVAGYAVYRVMVNLDEHMTEIVLTLILTYGSFLLAEHYFHVSGVIATVVAGLLIGNRGAEHAMSPQTKLSVFNTLETAAFITNTFIFVAIGATTPVRNLVQYAGPILIAIPLVLAARAVAVYPLTAIANQVTDRKVPLNYQHVMLWGGLHGSIPIALALGLDASGLGGPLVTKLKAMVFGVAAFSLVVQGLSMAGLLDRLGIVTQSDDERLYELLSGRERATDAALEAAKNLHRRGDIPGNVYEDFTAEYEREQDDLHEAISQLMRENPELRREELLVGERRLLQREKGAIQDAMRDGVIADDIGDRLLEEVDLKLDRVNDGRSTVDEREENYEEFWRTQANEFGLDVDPRREGADD</sequence>
<dbReference type="EMBL" id="AOME01000015">
    <property type="protein sequence ID" value="EMA55018.1"/>
    <property type="molecule type" value="Genomic_DNA"/>
</dbReference>
<dbReference type="GO" id="GO:0051453">
    <property type="term" value="P:regulation of intracellular pH"/>
    <property type="evidence" value="ECO:0007669"/>
    <property type="project" value="TreeGrafter"/>
</dbReference>
<dbReference type="STRING" id="1227456.C450_03087"/>
<feature type="transmembrane region" description="Helical" evidence="12">
    <location>
        <begin position="129"/>
        <end position="151"/>
    </location>
</feature>
<evidence type="ECO:0000256" key="6">
    <source>
        <dbReference type="ARBA" id="ARBA00022989"/>
    </source>
</evidence>
<dbReference type="GO" id="GO:0015386">
    <property type="term" value="F:potassium:proton antiporter activity"/>
    <property type="evidence" value="ECO:0007669"/>
    <property type="project" value="TreeGrafter"/>
</dbReference>
<keyword evidence="6 12" id="KW-1133">Transmembrane helix</keyword>
<keyword evidence="10" id="KW-0739">Sodium transport</keyword>
<organism evidence="14 15">
    <name type="scientific">Halococcus salifodinae DSM 8989</name>
    <dbReference type="NCBI Taxonomy" id="1227456"/>
    <lineage>
        <taxon>Archaea</taxon>
        <taxon>Methanobacteriati</taxon>
        <taxon>Methanobacteriota</taxon>
        <taxon>Stenosarchaea group</taxon>
        <taxon>Halobacteria</taxon>
        <taxon>Halobacteriales</taxon>
        <taxon>Halococcaceae</taxon>
        <taxon>Halococcus</taxon>
    </lineage>
</organism>
<proteinExistence type="predicted"/>
<evidence type="ECO:0000256" key="4">
    <source>
        <dbReference type="ARBA" id="ARBA00022475"/>
    </source>
</evidence>
<feature type="transmembrane region" description="Helical" evidence="12">
    <location>
        <begin position="355"/>
        <end position="375"/>
    </location>
</feature>
<keyword evidence="3" id="KW-0050">Antiport</keyword>
<dbReference type="InterPro" id="IPR018422">
    <property type="entry name" value="Cation/H_exchanger_CPA1"/>
</dbReference>
<evidence type="ECO:0000259" key="13">
    <source>
        <dbReference type="Pfam" id="PF00999"/>
    </source>
</evidence>
<dbReference type="Pfam" id="PF00999">
    <property type="entry name" value="Na_H_Exchanger"/>
    <property type="match status" value="1"/>
</dbReference>
<keyword evidence="5 12" id="KW-0812">Transmembrane</keyword>
<dbReference type="PATRIC" id="fig|1227456.3.peg.641"/>
<dbReference type="Gene3D" id="6.10.140.1330">
    <property type="match status" value="1"/>
</dbReference>
<keyword evidence="11" id="KW-0175">Coiled coil</keyword>
<dbReference type="PANTHER" id="PTHR10110:SF195">
    <property type="entry name" value="NA(+)_H(+) ANTIPORTER NHAS2"/>
    <property type="match status" value="1"/>
</dbReference>
<feature type="transmembrane region" description="Helical" evidence="12">
    <location>
        <begin position="157"/>
        <end position="181"/>
    </location>
</feature>
<evidence type="ECO:0000313" key="15">
    <source>
        <dbReference type="Proteomes" id="UP000011625"/>
    </source>
</evidence>
<dbReference type="PANTHER" id="PTHR10110">
    <property type="entry name" value="SODIUM/HYDROGEN EXCHANGER"/>
    <property type="match status" value="1"/>
</dbReference>
<accession>M0NBT7</accession>
<evidence type="ECO:0000256" key="2">
    <source>
        <dbReference type="ARBA" id="ARBA00022448"/>
    </source>
</evidence>
<dbReference type="AlphaFoldDB" id="M0NBT7"/>
<keyword evidence="7" id="KW-0915">Sodium</keyword>
<evidence type="ECO:0000256" key="8">
    <source>
        <dbReference type="ARBA" id="ARBA00023065"/>
    </source>
</evidence>
<evidence type="ECO:0000256" key="10">
    <source>
        <dbReference type="ARBA" id="ARBA00023201"/>
    </source>
</evidence>
<feature type="transmembrane region" description="Helical" evidence="12">
    <location>
        <begin position="396"/>
        <end position="414"/>
    </location>
</feature>
<dbReference type="InterPro" id="IPR006153">
    <property type="entry name" value="Cation/H_exchanger_TM"/>
</dbReference>
<feature type="transmembrane region" description="Helical" evidence="12">
    <location>
        <begin position="330"/>
        <end position="349"/>
    </location>
</feature>
<evidence type="ECO:0000256" key="9">
    <source>
        <dbReference type="ARBA" id="ARBA00023136"/>
    </source>
</evidence>
<keyword evidence="4" id="KW-1003">Cell membrane</keyword>
<reference evidence="14 15" key="1">
    <citation type="journal article" date="2014" name="PLoS Genet.">
        <title>Phylogenetically driven sequencing of extremely halophilic archaea reveals strategies for static and dynamic osmo-response.</title>
        <authorList>
            <person name="Becker E.A."/>
            <person name="Seitzer P.M."/>
            <person name="Tritt A."/>
            <person name="Larsen D."/>
            <person name="Krusor M."/>
            <person name="Yao A.I."/>
            <person name="Wu D."/>
            <person name="Madern D."/>
            <person name="Eisen J.A."/>
            <person name="Darling A.E."/>
            <person name="Facciotti M.T."/>
        </authorList>
    </citation>
    <scope>NUCLEOTIDE SEQUENCE [LARGE SCALE GENOMIC DNA]</scope>
    <source>
        <strain evidence="14 15">DSM 8989</strain>
    </source>
</reference>
<dbReference type="GO" id="GO:0098719">
    <property type="term" value="P:sodium ion import across plasma membrane"/>
    <property type="evidence" value="ECO:0007669"/>
    <property type="project" value="TreeGrafter"/>
</dbReference>
<dbReference type="GO" id="GO:0015385">
    <property type="term" value="F:sodium:proton antiporter activity"/>
    <property type="evidence" value="ECO:0007669"/>
    <property type="project" value="InterPro"/>
</dbReference>